<dbReference type="EMBL" id="UOFQ01000011">
    <property type="protein sequence ID" value="VAW84939.1"/>
    <property type="molecule type" value="Genomic_DNA"/>
</dbReference>
<dbReference type="AlphaFoldDB" id="A0A3B0ZF76"/>
<protein>
    <submittedName>
        <fullName evidence="1">Uncharacterized protein</fullName>
    </submittedName>
</protein>
<evidence type="ECO:0000313" key="1">
    <source>
        <dbReference type="EMBL" id="VAW84939.1"/>
    </source>
</evidence>
<gene>
    <name evidence="1" type="ORF">MNBD_GAMMA17-2137</name>
</gene>
<accession>A0A3B0ZF76</accession>
<proteinExistence type="predicted"/>
<sequence length="44" mass="4776">MANCISCSAALPAPSNVCEYCGRRNDVDLHGVHQYTVVKPNGER</sequence>
<organism evidence="1">
    <name type="scientific">hydrothermal vent metagenome</name>
    <dbReference type="NCBI Taxonomy" id="652676"/>
    <lineage>
        <taxon>unclassified sequences</taxon>
        <taxon>metagenomes</taxon>
        <taxon>ecological metagenomes</taxon>
    </lineage>
</organism>
<name>A0A3B0ZF76_9ZZZZ</name>
<reference evidence="1" key="1">
    <citation type="submission" date="2018-06" db="EMBL/GenBank/DDBJ databases">
        <authorList>
            <person name="Zhirakovskaya E."/>
        </authorList>
    </citation>
    <scope>NUCLEOTIDE SEQUENCE</scope>
</reference>
<feature type="non-terminal residue" evidence="1">
    <location>
        <position position="44"/>
    </location>
</feature>